<sequence>MAIKNVALVGANGTLGSVLLAKLVDSAAFNLTAVIRNGSSSSPPYPTSQVRVVNVDKELTFASLKEALTGQDAVIAAFPLKSPDAHIRLVEAAAAAGVKLFIPADFGSIDADNARARELVPLYRHKLAVRLRAQELADQHPGFTWTGVVCGHFFEWGIKEGFFHTDLKRRTADIFDGGIHRASTTTLTRVGEAVVRILKMYPREEIKNRTLFIQSFCIDQNELVASLQRATDAKWTVNDLESEAFIQEKKAKADGGDVAAVEDLVFAIGTLDADWTQRDDFAMKLLGFEGENLDEVGPISPRFRGEHALRRYPSGEERCIACKLCEAVCPAQAITIEAEERADGSRRTTRYDIDMTKCIYCGFCQESCPVDAIVESPNAEYATETREELLYN</sequence>
<dbReference type="Gene3D" id="3.90.25.10">
    <property type="entry name" value="UDP-galactose 4-epimerase, domain 1"/>
    <property type="match status" value="1"/>
</dbReference>
<name>A0A0G4N8U8_VERLO</name>
<accession>A0A0G4N8U8</accession>
<feature type="domain" description="4Fe-4S ferredoxin-type" evidence="8">
    <location>
        <begin position="310"/>
        <end position="339"/>
    </location>
</feature>
<dbReference type="InterPro" id="IPR045312">
    <property type="entry name" value="PCBER-like"/>
</dbReference>
<proteinExistence type="inferred from homology"/>
<keyword evidence="3" id="KW-0479">Metal-binding</keyword>
<keyword evidence="10" id="KW-1185">Reference proteome</keyword>
<keyword evidence="4" id="KW-0521">NADP</keyword>
<keyword evidence="5" id="KW-0560">Oxidoreductase</keyword>
<evidence type="ECO:0000256" key="3">
    <source>
        <dbReference type="ARBA" id="ARBA00022723"/>
    </source>
</evidence>
<dbReference type="SUPFAM" id="SSF54862">
    <property type="entry name" value="4Fe-4S ferredoxins"/>
    <property type="match status" value="1"/>
</dbReference>
<dbReference type="STRING" id="100787.A0A0G4N8U8"/>
<evidence type="ECO:0000256" key="6">
    <source>
        <dbReference type="ARBA" id="ARBA00023004"/>
    </source>
</evidence>
<dbReference type="InterPro" id="IPR051609">
    <property type="entry name" value="NmrA/Isoflavone_reductase-like"/>
</dbReference>
<dbReference type="GO" id="GO:0016020">
    <property type="term" value="C:membrane"/>
    <property type="evidence" value="ECO:0007669"/>
    <property type="project" value="InterPro"/>
</dbReference>
<dbReference type="Gene3D" id="3.40.50.720">
    <property type="entry name" value="NAD(P)-binding Rossmann-like Domain"/>
    <property type="match status" value="1"/>
</dbReference>
<feature type="domain" description="4Fe-4S ferredoxin-type" evidence="8">
    <location>
        <begin position="349"/>
        <end position="378"/>
    </location>
</feature>
<evidence type="ECO:0000256" key="4">
    <source>
        <dbReference type="ARBA" id="ARBA00022857"/>
    </source>
</evidence>
<feature type="non-terminal residue" evidence="9">
    <location>
        <position position="392"/>
    </location>
</feature>
<comment type="similarity">
    <text evidence="1">Belongs to the NmrA-type oxidoreductase family. Isoflavone reductase subfamily.</text>
</comment>
<dbReference type="NCBIfam" id="TIGR01971">
    <property type="entry name" value="NuoI"/>
    <property type="match status" value="1"/>
</dbReference>
<dbReference type="Pfam" id="PF13460">
    <property type="entry name" value="NAD_binding_10"/>
    <property type="match status" value="1"/>
</dbReference>
<dbReference type="InterPro" id="IPR036291">
    <property type="entry name" value="NAD(P)-bd_dom_sf"/>
</dbReference>
<gene>
    <name evidence="9" type="ORF">BN1708_008893</name>
</gene>
<reference evidence="9 10" key="1">
    <citation type="submission" date="2015-05" db="EMBL/GenBank/DDBJ databases">
        <authorList>
            <person name="Wang D.B."/>
            <person name="Wang M."/>
        </authorList>
    </citation>
    <scope>NUCLEOTIDE SEQUENCE [LARGE SCALE GENOMIC DNA]</scope>
    <source>
        <strain evidence="9">VL1</strain>
    </source>
</reference>
<dbReference type="CDD" id="cd05259">
    <property type="entry name" value="PCBER_SDR_a"/>
    <property type="match status" value="1"/>
</dbReference>
<dbReference type="PROSITE" id="PS51379">
    <property type="entry name" value="4FE4S_FER_2"/>
    <property type="match status" value="2"/>
</dbReference>
<dbReference type="Gene3D" id="3.30.70.3270">
    <property type="match status" value="1"/>
</dbReference>
<evidence type="ECO:0000256" key="1">
    <source>
        <dbReference type="ARBA" id="ARBA00005725"/>
    </source>
</evidence>
<dbReference type="PANTHER" id="PTHR47706">
    <property type="entry name" value="NMRA-LIKE FAMILY PROTEIN"/>
    <property type="match status" value="1"/>
</dbReference>
<protein>
    <recommendedName>
        <fullName evidence="8">4Fe-4S ferredoxin-type domain-containing protein</fullName>
    </recommendedName>
</protein>
<dbReference type="InterPro" id="IPR017896">
    <property type="entry name" value="4Fe4S_Fe-S-bd"/>
</dbReference>
<dbReference type="PROSITE" id="PS00198">
    <property type="entry name" value="4FE4S_FER_1"/>
    <property type="match status" value="2"/>
</dbReference>
<dbReference type="InterPro" id="IPR016040">
    <property type="entry name" value="NAD(P)-bd_dom"/>
</dbReference>
<keyword evidence="2" id="KW-0004">4Fe-4S</keyword>
<dbReference type="NCBIfam" id="NF004538">
    <property type="entry name" value="PRK05888.1-4"/>
    <property type="match status" value="1"/>
</dbReference>
<evidence type="ECO:0000256" key="2">
    <source>
        <dbReference type="ARBA" id="ARBA00022485"/>
    </source>
</evidence>
<keyword evidence="7" id="KW-0411">Iron-sulfur</keyword>
<organism evidence="9 10">
    <name type="scientific">Verticillium longisporum</name>
    <name type="common">Verticillium dahliae var. longisporum</name>
    <dbReference type="NCBI Taxonomy" id="100787"/>
    <lineage>
        <taxon>Eukaryota</taxon>
        <taxon>Fungi</taxon>
        <taxon>Dikarya</taxon>
        <taxon>Ascomycota</taxon>
        <taxon>Pezizomycotina</taxon>
        <taxon>Sordariomycetes</taxon>
        <taxon>Hypocreomycetidae</taxon>
        <taxon>Glomerellales</taxon>
        <taxon>Plectosphaerellaceae</taxon>
        <taxon>Verticillium</taxon>
    </lineage>
</organism>
<dbReference type="Proteomes" id="UP000044602">
    <property type="component" value="Unassembled WGS sequence"/>
</dbReference>
<dbReference type="InterPro" id="IPR017900">
    <property type="entry name" value="4Fe4S_Fe_S_CS"/>
</dbReference>
<evidence type="ECO:0000256" key="7">
    <source>
        <dbReference type="ARBA" id="ARBA00023014"/>
    </source>
</evidence>
<dbReference type="Pfam" id="PF12838">
    <property type="entry name" value="Fer4_7"/>
    <property type="match status" value="1"/>
</dbReference>
<dbReference type="GO" id="GO:0051539">
    <property type="term" value="F:4 iron, 4 sulfur cluster binding"/>
    <property type="evidence" value="ECO:0007669"/>
    <property type="project" value="UniProtKB-KW"/>
</dbReference>
<dbReference type="EMBL" id="CVQH01027860">
    <property type="protein sequence ID" value="CRK42892.1"/>
    <property type="molecule type" value="Genomic_DNA"/>
</dbReference>
<dbReference type="InterPro" id="IPR010226">
    <property type="entry name" value="NADH_quinone_OxRdtase_chainI"/>
</dbReference>
<evidence type="ECO:0000313" key="10">
    <source>
        <dbReference type="Proteomes" id="UP000044602"/>
    </source>
</evidence>
<dbReference type="AlphaFoldDB" id="A0A0G4N8U8"/>
<dbReference type="GO" id="GO:0046872">
    <property type="term" value="F:metal ion binding"/>
    <property type="evidence" value="ECO:0007669"/>
    <property type="project" value="UniProtKB-KW"/>
</dbReference>
<dbReference type="SUPFAM" id="SSF51735">
    <property type="entry name" value="NAD(P)-binding Rossmann-fold domains"/>
    <property type="match status" value="1"/>
</dbReference>
<dbReference type="GO" id="GO:0016651">
    <property type="term" value="F:oxidoreductase activity, acting on NAD(P)H"/>
    <property type="evidence" value="ECO:0007669"/>
    <property type="project" value="InterPro"/>
</dbReference>
<evidence type="ECO:0000313" key="9">
    <source>
        <dbReference type="EMBL" id="CRK42892.1"/>
    </source>
</evidence>
<dbReference type="PANTHER" id="PTHR47706:SF9">
    <property type="entry name" value="NMRA-LIKE DOMAIN-CONTAINING PROTEIN-RELATED"/>
    <property type="match status" value="1"/>
</dbReference>
<evidence type="ECO:0000259" key="8">
    <source>
        <dbReference type="PROSITE" id="PS51379"/>
    </source>
</evidence>
<evidence type="ECO:0000256" key="5">
    <source>
        <dbReference type="ARBA" id="ARBA00023002"/>
    </source>
</evidence>
<keyword evidence="6" id="KW-0408">Iron</keyword>